<proteinExistence type="predicted"/>
<sequence>MTCIDCGSKIVSRDDLRDFEAIAIDAKGVEPVFSLHWWCNKPDKPICVAHHTPPGLKDLEKYGLLPKWKPYVKKGDRL</sequence>
<reference evidence="1" key="1">
    <citation type="journal article" date="2015" name="Nature">
        <title>Complex archaea that bridge the gap between prokaryotes and eukaryotes.</title>
        <authorList>
            <person name="Spang A."/>
            <person name="Saw J.H."/>
            <person name="Jorgensen S.L."/>
            <person name="Zaremba-Niedzwiedzka K."/>
            <person name="Martijn J."/>
            <person name="Lind A.E."/>
            <person name="van Eijk R."/>
            <person name="Schleper C."/>
            <person name="Guy L."/>
            <person name="Ettema T.J."/>
        </authorList>
    </citation>
    <scope>NUCLEOTIDE SEQUENCE</scope>
</reference>
<comment type="caution">
    <text evidence="1">The sequence shown here is derived from an EMBL/GenBank/DDBJ whole genome shotgun (WGS) entry which is preliminary data.</text>
</comment>
<dbReference type="EMBL" id="LAZR01066860">
    <property type="protein sequence ID" value="KKK52750.1"/>
    <property type="molecule type" value="Genomic_DNA"/>
</dbReference>
<organism evidence="1">
    <name type="scientific">marine sediment metagenome</name>
    <dbReference type="NCBI Taxonomy" id="412755"/>
    <lineage>
        <taxon>unclassified sequences</taxon>
        <taxon>metagenomes</taxon>
        <taxon>ecological metagenomes</taxon>
    </lineage>
</organism>
<evidence type="ECO:0000313" key="1">
    <source>
        <dbReference type="EMBL" id="KKK52750.1"/>
    </source>
</evidence>
<accession>A0A0F8WWD9</accession>
<name>A0A0F8WWD9_9ZZZZ</name>
<dbReference type="AlphaFoldDB" id="A0A0F8WWD9"/>
<protein>
    <submittedName>
        <fullName evidence="1">Uncharacterized protein</fullName>
    </submittedName>
</protein>
<gene>
    <name evidence="1" type="ORF">LCGC14_3101760</name>
</gene>